<dbReference type="Proteomes" id="UP001558652">
    <property type="component" value="Unassembled WGS sequence"/>
</dbReference>
<dbReference type="SMART" id="SM00479">
    <property type="entry name" value="EXOIII"/>
    <property type="match status" value="1"/>
</dbReference>
<organism evidence="9 10">
    <name type="scientific">Ranatra chinensis</name>
    <dbReference type="NCBI Taxonomy" id="642074"/>
    <lineage>
        <taxon>Eukaryota</taxon>
        <taxon>Metazoa</taxon>
        <taxon>Ecdysozoa</taxon>
        <taxon>Arthropoda</taxon>
        <taxon>Hexapoda</taxon>
        <taxon>Insecta</taxon>
        <taxon>Pterygota</taxon>
        <taxon>Neoptera</taxon>
        <taxon>Paraneoptera</taxon>
        <taxon>Hemiptera</taxon>
        <taxon>Heteroptera</taxon>
        <taxon>Panheteroptera</taxon>
        <taxon>Nepomorpha</taxon>
        <taxon>Nepidae</taxon>
        <taxon>Ranatrinae</taxon>
        <taxon>Ranatra</taxon>
    </lineage>
</organism>
<keyword evidence="5" id="KW-0269">Exonuclease</keyword>
<reference evidence="9 10" key="1">
    <citation type="submission" date="2024-07" db="EMBL/GenBank/DDBJ databases">
        <title>Chromosome-level genome assembly of the water stick insect Ranatra chinensis (Heteroptera: Nepidae).</title>
        <authorList>
            <person name="Liu X."/>
        </authorList>
    </citation>
    <scope>NUCLEOTIDE SEQUENCE [LARGE SCALE GENOMIC DNA]</scope>
    <source>
        <strain evidence="9">Cailab_2021Rc</strain>
        <tissue evidence="9">Muscle</tissue>
    </source>
</reference>
<dbReference type="SUPFAM" id="SSF53098">
    <property type="entry name" value="Ribonuclease H-like"/>
    <property type="match status" value="1"/>
</dbReference>
<dbReference type="Gene3D" id="3.30.420.10">
    <property type="entry name" value="Ribonuclease H-like superfamily/Ribonuclease H"/>
    <property type="match status" value="2"/>
</dbReference>
<dbReference type="InterPro" id="IPR040393">
    <property type="entry name" value="TREX1/2"/>
</dbReference>
<keyword evidence="2" id="KW-0540">Nuclease</keyword>
<comment type="caution">
    <text evidence="9">The sequence shown here is derived from an EMBL/GenBank/DDBJ whole genome shotgun (WGS) entry which is preliminary data.</text>
</comment>
<evidence type="ECO:0000313" key="10">
    <source>
        <dbReference type="Proteomes" id="UP001558652"/>
    </source>
</evidence>
<name>A0ABD0YIQ7_9HEMI</name>
<evidence type="ECO:0000313" key="9">
    <source>
        <dbReference type="EMBL" id="KAL1131095.1"/>
    </source>
</evidence>
<dbReference type="PANTHER" id="PTHR13058">
    <property type="entry name" value="THREE PRIME REPAIR EXONUCLEASE 1, 2"/>
    <property type="match status" value="1"/>
</dbReference>
<dbReference type="AlphaFoldDB" id="A0ABD0YIQ7"/>
<sequence>MVCVLKKHLSDNTLSPLKLPRVLNKLRVCFHPQKFISDECSNITGLNNDLLEEQPSFNLKSYELIENFILRMPKPICLLAHNGNRFDFPLLRAQIKYLGKDFPDDILCADTLLAFRELNIFQTPLRTMETERVNNNGSPNIEQEINTSYPLKQHSETVATDITKLKHTDTIIGDVIDFIPSKISKINLGDIMDQEILNTEDPLQAIYGSTPKQNKLVSTSNGIHINRNAATPQTRTPFRKEQLNVCNGKSVRKQLFPVKPSYRLCNIYKHFKGTDIADKHSAEGDAVALTECIIAVGLPFHRWVQEKSQKFNLIRKAW</sequence>
<evidence type="ECO:0000256" key="6">
    <source>
        <dbReference type="ARBA" id="ARBA00022842"/>
    </source>
</evidence>
<keyword evidence="6" id="KW-0460">Magnesium</keyword>
<accession>A0ABD0YIQ7</accession>
<dbReference type="InterPro" id="IPR012337">
    <property type="entry name" value="RNaseH-like_sf"/>
</dbReference>
<dbReference type="InterPro" id="IPR036397">
    <property type="entry name" value="RNaseH_sf"/>
</dbReference>
<dbReference type="GO" id="GO:0004527">
    <property type="term" value="F:exonuclease activity"/>
    <property type="evidence" value="ECO:0007669"/>
    <property type="project" value="UniProtKB-KW"/>
</dbReference>
<evidence type="ECO:0000256" key="7">
    <source>
        <dbReference type="ARBA" id="ARBA00025769"/>
    </source>
</evidence>
<evidence type="ECO:0000256" key="2">
    <source>
        <dbReference type="ARBA" id="ARBA00022722"/>
    </source>
</evidence>
<evidence type="ECO:0000256" key="4">
    <source>
        <dbReference type="ARBA" id="ARBA00022801"/>
    </source>
</evidence>
<keyword evidence="4" id="KW-0378">Hydrolase</keyword>
<keyword evidence="10" id="KW-1185">Reference proteome</keyword>
<proteinExistence type="inferred from homology"/>
<evidence type="ECO:0000256" key="3">
    <source>
        <dbReference type="ARBA" id="ARBA00022723"/>
    </source>
</evidence>
<evidence type="ECO:0000259" key="8">
    <source>
        <dbReference type="SMART" id="SM00479"/>
    </source>
</evidence>
<dbReference type="GO" id="GO:0046872">
    <property type="term" value="F:metal ion binding"/>
    <property type="evidence" value="ECO:0007669"/>
    <property type="project" value="UniProtKB-KW"/>
</dbReference>
<comment type="cofactor">
    <cofactor evidence="1">
        <name>Mg(2+)</name>
        <dbReference type="ChEBI" id="CHEBI:18420"/>
    </cofactor>
</comment>
<evidence type="ECO:0000256" key="5">
    <source>
        <dbReference type="ARBA" id="ARBA00022839"/>
    </source>
</evidence>
<dbReference type="EMBL" id="JBFDAA010000007">
    <property type="protein sequence ID" value="KAL1131095.1"/>
    <property type="molecule type" value="Genomic_DNA"/>
</dbReference>
<protein>
    <recommendedName>
        <fullName evidence="8">Exonuclease domain-containing protein</fullName>
    </recommendedName>
</protein>
<evidence type="ECO:0000256" key="1">
    <source>
        <dbReference type="ARBA" id="ARBA00001946"/>
    </source>
</evidence>
<dbReference type="InterPro" id="IPR013520">
    <property type="entry name" value="Ribonucl_H"/>
</dbReference>
<dbReference type="PANTHER" id="PTHR13058:SF19">
    <property type="entry name" value="LD40940P"/>
    <property type="match status" value="1"/>
</dbReference>
<comment type="similarity">
    <text evidence="7">Belongs to the exonuclease superfamily. TREX family.</text>
</comment>
<gene>
    <name evidence="9" type="ORF">AAG570_012332</name>
</gene>
<feature type="domain" description="Exonuclease" evidence="8">
    <location>
        <begin position="1"/>
        <end position="302"/>
    </location>
</feature>
<keyword evidence="3" id="KW-0479">Metal-binding</keyword>